<evidence type="ECO:0000313" key="3">
    <source>
        <dbReference type="Proteomes" id="UP000078316"/>
    </source>
</evidence>
<evidence type="ECO:0000259" key="1">
    <source>
        <dbReference type="Pfam" id="PF02627"/>
    </source>
</evidence>
<dbReference type="SUPFAM" id="SSF69118">
    <property type="entry name" value="AhpD-like"/>
    <property type="match status" value="1"/>
</dbReference>
<dbReference type="Proteomes" id="UP000078316">
    <property type="component" value="Unassembled WGS sequence"/>
</dbReference>
<gene>
    <name evidence="2" type="ORF">A5481_15050</name>
</gene>
<dbReference type="PANTHER" id="PTHR34846">
    <property type="entry name" value="4-CARBOXYMUCONOLACTONE DECARBOXYLASE FAMILY PROTEIN (AFU_ORTHOLOGUE AFUA_6G11590)"/>
    <property type="match status" value="1"/>
</dbReference>
<dbReference type="GO" id="GO:0051920">
    <property type="term" value="F:peroxiredoxin activity"/>
    <property type="evidence" value="ECO:0007669"/>
    <property type="project" value="InterPro"/>
</dbReference>
<proteinExistence type="predicted"/>
<name>A0A179S8L0_9HYPH</name>
<organism evidence="2 3">
    <name type="scientific">Methylobacterium platani</name>
    <dbReference type="NCBI Taxonomy" id="427683"/>
    <lineage>
        <taxon>Bacteria</taxon>
        <taxon>Pseudomonadati</taxon>
        <taxon>Pseudomonadota</taxon>
        <taxon>Alphaproteobacteria</taxon>
        <taxon>Hyphomicrobiales</taxon>
        <taxon>Methylobacteriaceae</taxon>
        <taxon>Methylobacterium</taxon>
    </lineage>
</organism>
<dbReference type="AlphaFoldDB" id="A0A179S8L0"/>
<dbReference type="Pfam" id="PF02627">
    <property type="entry name" value="CMD"/>
    <property type="match status" value="1"/>
</dbReference>
<accession>A0A179S8L0</accession>
<dbReference type="InterPro" id="IPR003779">
    <property type="entry name" value="CMD-like"/>
</dbReference>
<dbReference type="PANTHER" id="PTHR34846:SF11">
    <property type="entry name" value="4-CARBOXYMUCONOLACTONE DECARBOXYLASE FAMILY PROTEIN (AFU_ORTHOLOGUE AFUA_6G11590)"/>
    <property type="match status" value="1"/>
</dbReference>
<dbReference type="OrthoDB" id="9129225at2"/>
<dbReference type="InterPro" id="IPR029032">
    <property type="entry name" value="AhpD-like"/>
</dbReference>
<evidence type="ECO:0000313" key="2">
    <source>
        <dbReference type="EMBL" id="OAS24082.1"/>
    </source>
</evidence>
<dbReference type="STRING" id="427683.A5481_15050"/>
<dbReference type="EMBL" id="LWHQ01000027">
    <property type="protein sequence ID" value="OAS24082.1"/>
    <property type="molecule type" value="Genomic_DNA"/>
</dbReference>
<feature type="domain" description="Carboxymuconolactone decarboxylase-like" evidence="1">
    <location>
        <begin position="41"/>
        <end position="120"/>
    </location>
</feature>
<sequence>MRIRDLPREEMTEAQGRVADEAVAGKRGRIPAPLRAWIHSPELGARAQRLGEFCRYDTTLGPRLSELAILVVARFHTAHYEWFAHKREALKAGLDPSIVADIAARRIPDLAEPRDRAVYDYVSTLLVTHRVPDDVHAAAVRALGEAGVVELVGVVGYYILVALTLNAFEIGLPDGETSDLAP</sequence>
<dbReference type="RefSeq" id="WP_048432767.1">
    <property type="nucleotide sequence ID" value="NZ_LWHQ01000027.1"/>
</dbReference>
<reference evidence="2 3" key="1">
    <citation type="submission" date="2016-04" db="EMBL/GenBank/DDBJ databases">
        <authorList>
            <person name="Evans L.H."/>
            <person name="Alamgir A."/>
            <person name="Owens N."/>
            <person name="Weber N.D."/>
            <person name="Virtaneva K."/>
            <person name="Barbian K."/>
            <person name="Babar A."/>
            <person name="Rosenke K."/>
        </authorList>
    </citation>
    <scope>NUCLEOTIDE SEQUENCE [LARGE SCALE GENOMIC DNA]</scope>
    <source>
        <strain evidence="2 3">PMB02</strain>
    </source>
</reference>
<dbReference type="Gene3D" id="1.20.1290.10">
    <property type="entry name" value="AhpD-like"/>
    <property type="match status" value="1"/>
</dbReference>
<protein>
    <submittedName>
        <fullName evidence="2">4-carboxymuconolactone decarboxylase</fullName>
    </submittedName>
</protein>
<comment type="caution">
    <text evidence="2">The sequence shown here is derived from an EMBL/GenBank/DDBJ whole genome shotgun (WGS) entry which is preliminary data.</text>
</comment>